<feature type="domain" description="CBM6" evidence="3">
    <location>
        <begin position="31"/>
        <end position="154"/>
    </location>
</feature>
<dbReference type="Gene3D" id="3.20.20.80">
    <property type="entry name" value="Glycosidases"/>
    <property type="match status" value="1"/>
</dbReference>
<dbReference type="InterPro" id="IPR001223">
    <property type="entry name" value="Glyco_hydro18_cat"/>
</dbReference>
<dbReference type="SUPFAM" id="SSF49785">
    <property type="entry name" value="Galactose-binding domain-like"/>
    <property type="match status" value="2"/>
</dbReference>
<evidence type="ECO:0000313" key="5">
    <source>
        <dbReference type="EMBL" id="MFC4132809.1"/>
    </source>
</evidence>
<dbReference type="SMART" id="SM00606">
    <property type="entry name" value="CBD_IV"/>
    <property type="match status" value="1"/>
</dbReference>
<organism evidence="5 6">
    <name type="scientific">Hamadaea flava</name>
    <dbReference type="NCBI Taxonomy" id="1742688"/>
    <lineage>
        <taxon>Bacteria</taxon>
        <taxon>Bacillati</taxon>
        <taxon>Actinomycetota</taxon>
        <taxon>Actinomycetes</taxon>
        <taxon>Micromonosporales</taxon>
        <taxon>Micromonosporaceae</taxon>
        <taxon>Hamadaea</taxon>
    </lineage>
</organism>
<dbReference type="InterPro" id="IPR052750">
    <property type="entry name" value="GH18_Chitinase"/>
</dbReference>
<protein>
    <submittedName>
        <fullName evidence="5">Carbohydrate-binding protein</fullName>
    </submittedName>
</protein>
<feature type="signal peptide" evidence="2">
    <location>
        <begin position="1"/>
        <end position="28"/>
    </location>
</feature>
<evidence type="ECO:0000259" key="3">
    <source>
        <dbReference type="PROSITE" id="PS51175"/>
    </source>
</evidence>
<proteinExistence type="predicted"/>
<dbReference type="PROSITE" id="PS51910">
    <property type="entry name" value="GH18_2"/>
    <property type="match status" value="1"/>
</dbReference>
<keyword evidence="6" id="KW-1185">Reference proteome</keyword>
<dbReference type="PANTHER" id="PTHR42976">
    <property type="entry name" value="BIFUNCTIONAL CHITINASE/LYSOZYME-RELATED"/>
    <property type="match status" value="1"/>
</dbReference>
<dbReference type="PANTHER" id="PTHR42976:SF1">
    <property type="entry name" value="GH18 DOMAIN-CONTAINING PROTEIN-RELATED"/>
    <property type="match status" value="1"/>
</dbReference>
<feature type="chain" id="PRO_5045927258" evidence="2">
    <location>
        <begin position="29"/>
        <end position="588"/>
    </location>
</feature>
<dbReference type="CDD" id="cd04082">
    <property type="entry name" value="CBM35_pectate_lyase-like"/>
    <property type="match status" value="1"/>
</dbReference>
<comment type="caution">
    <text evidence="5">The sequence shown here is derived from an EMBL/GenBank/DDBJ whole genome shotgun (WGS) entry which is preliminary data.</text>
</comment>
<dbReference type="Pfam" id="PF03422">
    <property type="entry name" value="CBM_6"/>
    <property type="match status" value="1"/>
</dbReference>
<accession>A0ABV8LSL7</accession>
<dbReference type="Pfam" id="PF16990">
    <property type="entry name" value="CBM_35"/>
    <property type="match status" value="1"/>
</dbReference>
<name>A0ABV8LSL7_9ACTN</name>
<dbReference type="PROSITE" id="PS51175">
    <property type="entry name" value="CBM6"/>
    <property type="match status" value="2"/>
</dbReference>
<dbReference type="InterPro" id="IPR017853">
    <property type="entry name" value="GH"/>
</dbReference>
<feature type="domain" description="GH18" evidence="4">
    <location>
        <begin position="296"/>
        <end position="588"/>
    </location>
</feature>
<dbReference type="InterPro" id="IPR008979">
    <property type="entry name" value="Galactose-bd-like_sf"/>
</dbReference>
<gene>
    <name evidence="5" type="ORF">ACFOZ4_19545</name>
</gene>
<dbReference type="Gene3D" id="2.60.120.260">
    <property type="entry name" value="Galactose-binding domain-like"/>
    <property type="match status" value="2"/>
</dbReference>
<dbReference type="InterPro" id="IPR006584">
    <property type="entry name" value="Cellulose-bd_IV"/>
</dbReference>
<dbReference type="CDD" id="cd06543">
    <property type="entry name" value="GH18_PF-ChiA-like"/>
    <property type="match status" value="1"/>
</dbReference>
<sequence>MKRHALVRAAVLTSALLATAIWAPGASAAPTRYEAENGVCDGTIDSNWAGYSGTGFCNTANAVGGSVTWTVTATAAGTATLGLRYANGTTTDRPANVVVNGATAASAVSFPGTGAWTTWVTKTVTVPVVAGSNTIQLAATTANGDANVDYLDVEVTPTPIATVYQAEDCTIAQGVVEANHAGYTGAGFVNYDNATGSYVECSVSVASAGTYTLTFRASNGTTAGRPLSVAVNGSTVNGSLAFASTTNWDTWADVPQTVTLTAGANVVRATATTANGGPNLDKITVSSGGTTPPANPMAAAPYEYLGWGSPQDPVTVMNTTGIKWFTLAFILSDGTCNPAWDGSRPLTGGNDQTQINRIRANGGDVMVSIGGWSGDKLGEKCTSASALAGAYQKVINAYALKAIDIDIEATEWSSATVRQRVIDALKIVKTNNPGVKTIITFGTTPTGPDSTGLDMIARGANSGLANDVWAIMPFDYGGFSGDMGDATIAATDGLKNAVKNAYGYSDAVAYSHVGFSSMNGKTDEAGETVTVADFQQMLAYAKSKHLGRFAYWSINRDRACGGGTDADACSGISQQPYDFTKIVAQYQG</sequence>
<feature type="domain" description="CBM6" evidence="3">
    <location>
        <begin position="162"/>
        <end position="286"/>
    </location>
</feature>
<reference evidence="6" key="1">
    <citation type="journal article" date="2019" name="Int. J. Syst. Evol. Microbiol.">
        <title>The Global Catalogue of Microorganisms (GCM) 10K type strain sequencing project: providing services to taxonomists for standard genome sequencing and annotation.</title>
        <authorList>
            <consortium name="The Broad Institute Genomics Platform"/>
            <consortium name="The Broad Institute Genome Sequencing Center for Infectious Disease"/>
            <person name="Wu L."/>
            <person name="Ma J."/>
        </authorList>
    </citation>
    <scope>NUCLEOTIDE SEQUENCE [LARGE SCALE GENOMIC DNA]</scope>
    <source>
        <strain evidence="6">CGMCC 4.7289</strain>
    </source>
</reference>
<evidence type="ECO:0000256" key="1">
    <source>
        <dbReference type="ARBA" id="ARBA00022729"/>
    </source>
</evidence>
<evidence type="ECO:0000313" key="6">
    <source>
        <dbReference type="Proteomes" id="UP001595816"/>
    </source>
</evidence>
<dbReference type="InterPro" id="IPR005084">
    <property type="entry name" value="CBM6"/>
</dbReference>
<dbReference type="RefSeq" id="WP_253752529.1">
    <property type="nucleotide sequence ID" value="NZ_JAMZDZ010000001.1"/>
</dbReference>
<keyword evidence="1 2" id="KW-0732">Signal</keyword>
<evidence type="ECO:0000259" key="4">
    <source>
        <dbReference type="PROSITE" id="PS51910"/>
    </source>
</evidence>
<dbReference type="Proteomes" id="UP001595816">
    <property type="component" value="Unassembled WGS sequence"/>
</dbReference>
<dbReference type="SUPFAM" id="SSF51445">
    <property type="entry name" value="(Trans)glycosidases"/>
    <property type="match status" value="1"/>
</dbReference>
<dbReference type="EMBL" id="JBHSAY010000009">
    <property type="protein sequence ID" value="MFC4132809.1"/>
    <property type="molecule type" value="Genomic_DNA"/>
</dbReference>
<evidence type="ECO:0000256" key="2">
    <source>
        <dbReference type="SAM" id="SignalP"/>
    </source>
</evidence>